<dbReference type="SUPFAM" id="SSF57196">
    <property type="entry name" value="EGF/Laminin"/>
    <property type="match status" value="3"/>
</dbReference>
<proteinExistence type="predicted"/>
<keyword evidence="2" id="KW-0677">Repeat</keyword>
<keyword evidence="5" id="KW-0812">Transmembrane</keyword>
<comment type="caution">
    <text evidence="4">Lacks conserved residue(s) required for the propagation of feature annotation.</text>
</comment>
<dbReference type="SMART" id="SM00179">
    <property type="entry name" value="EGF_CA"/>
    <property type="match status" value="3"/>
</dbReference>
<evidence type="ECO:0000256" key="3">
    <source>
        <dbReference type="ARBA" id="ARBA00023157"/>
    </source>
</evidence>
<keyword evidence="5" id="KW-1133">Transmembrane helix</keyword>
<dbReference type="EMBL" id="CAJNOJ010000232">
    <property type="protein sequence ID" value="CAF1318325.1"/>
    <property type="molecule type" value="Genomic_DNA"/>
</dbReference>
<comment type="caution">
    <text evidence="7">The sequence shown here is derived from an EMBL/GenBank/DDBJ whole genome shotgun (WGS) entry which is preliminary data.</text>
</comment>
<feature type="domain" description="EGF-like" evidence="6">
    <location>
        <begin position="49"/>
        <end position="89"/>
    </location>
</feature>
<protein>
    <recommendedName>
        <fullName evidence="6">EGF-like domain-containing protein</fullName>
    </recommendedName>
</protein>
<keyword evidence="3 4" id="KW-1015">Disulfide bond</keyword>
<dbReference type="Pfam" id="PF00008">
    <property type="entry name" value="EGF"/>
    <property type="match status" value="2"/>
</dbReference>
<keyword evidence="1 4" id="KW-0245">EGF-like domain</keyword>
<dbReference type="PANTHER" id="PTHR24049">
    <property type="entry name" value="CRUMBS FAMILY MEMBER"/>
    <property type="match status" value="1"/>
</dbReference>
<feature type="disulfide bond" evidence="4">
    <location>
        <begin position="118"/>
        <end position="127"/>
    </location>
</feature>
<dbReference type="InterPro" id="IPR051022">
    <property type="entry name" value="Notch_Cell-Fate_Det"/>
</dbReference>
<reference evidence="7" key="1">
    <citation type="submission" date="2021-02" db="EMBL/GenBank/DDBJ databases">
        <authorList>
            <person name="Nowell W R."/>
        </authorList>
    </citation>
    <scope>NUCLEOTIDE SEQUENCE</scope>
</reference>
<evidence type="ECO:0000259" key="6">
    <source>
        <dbReference type="PROSITE" id="PS50026"/>
    </source>
</evidence>
<evidence type="ECO:0000313" key="7">
    <source>
        <dbReference type="EMBL" id="CAF1318325.1"/>
    </source>
</evidence>
<dbReference type="InterPro" id="IPR000742">
    <property type="entry name" value="EGF"/>
</dbReference>
<dbReference type="AlphaFoldDB" id="A0A815F3U5"/>
<feature type="transmembrane region" description="Helical" evidence="5">
    <location>
        <begin position="182"/>
        <end position="204"/>
    </location>
</feature>
<dbReference type="PROSITE" id="PS00022">
    <property type="entry name" value="EGF_1"/>
    <property type="match status" value="2"/>
</dbReference>
<gene>
    <name evidence="7" type="ORF">EDS130_LOCUS31523</name>
</gene>
<evidence type="ECO:0000256" key="2">
    <source>
        <dbReference type="ARBA" id="ARBA00022737"/>
    </source>
</evidence>
<dbReference type="Gene3D" id="2.10.25.10">
    <property type="entry name" value="Laminin"/>
    <property type="match status" value="3"/>
</dbReference>
<dbReference type="OrthoDB" id="430340at2759"/>
<dbReference type="Proteomes" id="UP000663852">
    <property type="component" value="Unassembled WGS sequence"/>
</dbReference>
<feature type="domain" description="EGF-like" evidence="6">
    <location>
        <begin position="91"/>
        <end position="128"/>
    </location>
</feature>
<accession>A0A815F3U5</accession>
<dbReference type="Pfam" id="PF12661">
    <property type="entry name" value="hEGF"/>
    <property type="match status" value="1"/>
</dbReference>
<dbReference type="SMART" id="SM00181">
    <property type="entry name" value="EGF"/>
    <property type="match status" value="3"/>
</dbReference>
<evidence type="ECO:0000256" key="5">
    <source>
        <dbReference type="SAM" id="Phobius"/>
    </source>
</evidence>
<dbReference type="InterPro" id="IPR013032">
    <property type="entry name" value="EGF-like_CS"/>
</dbReference>
<evidence type="ECO:0000256" key="1">
    <source>
        <dbReference type="ARBA" id="ARBA00022536"/>
    </source>
</evidence>
<dbReference type="PROSITE" id="PS01186">
    <property type="entry name" value="EGF_2"/>
    <property type="match status" value="1"/>
</dbReference>
<feature type="disulfide bond" evidence="4">
    <location>
        <begin position="79"/>
        <end position="88"/>
    </location>
</feature>
<evidence type="ECO:0000256" key="4">
    <source>
        <dbReference type="PROSITE-ProRule" id="PRU00076"/>
    </source>
</evidence>
<dbReference type="CDD" id="cd00054">
    <property type="entry name" value="EGF_CA"/>
    <property type="match status" value="2"/>
</dbReference>
<dbReference type="InterPro" id="IPR001881">
    <property type="entry name" value="EGF-like_Ca-bd_dom"/>
</dbReference>
<keyword evidence="5" id="KW-0472">Membrane</keyword>
<name>A0A815F3U5_ADIRI</name>
<sequence length="274" mass="31342">MWIPYEYILESADASLSTALESVVDETLTPFMPPSCSNSNVIGFACNISFRPCDIYPYCQNFGTCQNDRNTSRGYLCECKPGYNGTDCENDLRPCKSNICLYGGTCVNLNDIQFFCNCTEGRTGVHCETQIDYCYNVTCLNKGICQSLPFDYTCRCTSSSFSGRHCENIARSVIVYQYVSKAFAFIAILALTIVAGFIIIMDVLKYGFGIDPVREERDRLRRRRLQLARNNHQNRPNKHIHRRCLGTIMMALQWKRHRKRESLDDEYSTEITTS</sequence>
<evidence type="ECO:0000313" key="8">
    <source>
        <dbReference type="Proteomes" id="UP000663852"/>
    </source>
</evidence>
<organism evidence="7 8">
    <name type="scientific">Adineta ricciae</name>
    <name type="common">Rotifer</name>
    <dbReference type="NCBI Taxonomy" id="249248"/>
    <lineage>
        <taxon>Eukaryota</taxon>
        <taxon>Metazoa</taxon>
        <taxon>Spiralia</taxon>
        <taxon>Gnathifera</taxon>
        <taxon>Rotifera</taxon>
        <taxon>Eurotatoria</taxon>
        <taxon>Bdelloidea</taxon>
        <taxon>Adinetida</taxon>
        <taxon>Adinetidae</taxon>
        <taxon>Adineta</taxon>
    </lineage>
</organism>
<feature type="domain" description="EGF-like" evidence="6">
    <location>
        <begin position="130"/>
        <end position="167"/>
    </location>
</feature>
<dbReference type="GO" id="GO:0005509">
    <property type="term" value="F:calcium ion binding"/>
    <property type="evidence" value="ECO:0007669"/>
    <property type="project" value="InterPro"/>
</dbReference>
<dbReference type="PROSITE" id="PS50026">
    <property type="entry name" value="EGF_3"/>
    <property type="match status" value="3"/>
</dbReference>